<dbReference type="Pfam" id="PF00397">
    <property type="entry name" value="WW"/>
    <property type="match status" value="1"/>
</dbReference>
<dbReference type="CDD" id="cd00201">
    <property type="entry name" value="WW"/>
    <property type="match status" value="1"/>
</dbReference>
<evidence type="ECO:0000256" key="1">
    <source>
        <dbReference type="ARBA" id="ARBA00004123"/>
    </source>
</evidence>
<feature type="compositionally biased region" description="Low complexity" evidence="5">
    <location>
        <begin position="237"/>
        <end position="247"/>
    </location>
</feature>
<proteinExistence type="evidence at transcript level"/>
<dbReference type="Gene3D" id="6.20.430.10">
    <property type="match status" value="1"/>
</dbReference>
<reference evidence="7" key="1">
    <citation type="submission" date="2014-11" db="EMBL/GenBank/DDBJ databases">
        <title>Two distinct roles of the yorkie/yap gene during homeostasis in the planarian Dugesia japonica.</title>
        <authorList>
            <person name="Umesono Y."/>
            <person name="Hwang B."/>
            <person name="An Y."/>
            <person name="Agata K."/>
        </authorList>
    </citation>
    <scope>NUCLEOTIDE SEQUENCE</scope>
</reference>
<protein>
    <submittedName>
        <fullName evidence="7">Yorkie protein</fullName>
    </submittedName>
</protein>
<keyword evidence="4" id="KW-0539">Nucleus</keyword>
<name>A0A0G4CRP6_DUGJA</name>
<dbReference type="InterPro" id="IPR051583">
    <property type="entry name" value="YAP1"/>
</dbReference>
<evidence type="ECO:0000256" key="5">
    <source>
        <dbReference type="SAM" id="MobiDB-lite"/>
    </source>
</evidence>
<dbReference type="PROSITE" id="PS50020">
    <property type="entry name" value="WW_DOMAIN_2"/>
    <property type="match status" value="1"/>
</dbReference>
<gene>
    <name evidence="7" type="primary">yorkie</name>
</gene>
<keyword evidence="3" id="KW-0963">Cytoplasm</keyword>
<evidence type="ECO:0000259" key="6">
    <source>
        <dbReference type="PROSITE" id="PS50020"/>
    </source>
</evidence>
<dbReference type="SUPFAM" id="SSF51045">
    <property type="entry name" value="WW domain"/>
    <property type="match status" value="1"/>
</dbReference>
<organism evidence="7">
    <name type="scientific">Dugesia japonica</name>
    <name type="common">Planarian</name>
    <dbReference type="NCBI Taxonomy" id="6161"/>
    <lineage>
        <taxon>Eukaryota</taxon>
        <taxon>Metazoa</taxon>
        <taxon>Spiralia</taxon>
        <taxon>Lophotrochozoa</taxon>
        <taxon>Platyhelminthes</taxon>
        <taxon>Rhabditophora</taxon>
        <taxon>Seriata</taxon>
        <taxon>Tricladida</taxon>
        <taxon>Continenticola</taxon>
        <taxon>Geoplanoidea</taxon>
        <taxon>Dugesiidae</taxon>
        <taxon>Dugesia</taxon>
    </lineage>
</organism>
<dbReference type="EMBL" id="LC011458">
    <property type="protein sequence ID" value="BAR80871.1"/>
    <property type="molecule type" value="mRNA"/>
</dbReference>
<dbReference type="AlphaFoldDB" id="A0A0G4CRP6"/>
<dbReference type="GO" id="GO:0005634">
    <property type="term" value="C:nucleus"/>
    <property type="evidence" value="ECO:0007669"/>
    <property type="project" value="UniProtKB-SubCell"/>
</dbReference>
<evidence type="ECO:0000256" key="4">
    <source>
        <dbReference type="ARBA" id="ARBA00023242"/>
    </source>
</evidence>
<evidence type="ECO:0000256" key="2">
    <source>
        <dbReference type="ARBA" id="ARBA00004496"/>
    </source>
</evidence>
<dbReference type="SMART" id="SM00456">
    <property type="entry name" value="WW"/>
    <property type="match status" value="1"/>
</dbReference>
<dbReference type="GO" id="GO:0035329">
    <property type="term" value="P:hippo signaling"/>
    <property type="evidence" value="ECO:0007669"/>
    <property type="project" value="TreeGrafter"/>
</dbReference>
<dbReference type="InterPro" id="IPR036020">
    <property type="entry name" value="WW_dom_sf"/>
</dbReference>
<dbReference type="PANTHER" id="PTHR17616:SF8">
    <property type="entry name" value="TRANSCRIPTIONAL COACTIVATOR YORKIE"/>
    <property type="match status" value="1"/>
</dbReference>
<dbReference type="PANTHER" id="PTHR17616">
    <property type="entry name" value="YES-ASSOCIATED PROTEIN YAP1 FAMILY MEMBER"/>
    <property type="match status" value="1"/>
</dbReference>
<sequence>MSFTPASNNVVLKTSDATNNSLDELFEVVINKSSCRQKPLTERQLPRSFFVPPSGNSNSPSVSHFKAFSSPATLEETYRAGPGQQNNYHYKQRSLDSQNGNQHFSDLNGVPNIDLKAHSPSMESKPHLTIEIKELPSGYEMAINENYQVYFLNHNTKKTTWFDPRLPENIQKWGMTLNELQELHIRYMSVMSNRHSTAPGQHAMNNLRSPQAHQSLSGSSDQTNNFNDPKSQTHFRSCSQPVSSSGSSLGVGIVDSSSATINNFQMKPVGNMQYFVNPVNGGGSILNNYQDLCRLHPHCSSSVQGSLSHSNNSSCSNLSTCLNGLNLSPLPSSQNSGNSIMLNHSPYTGHVSPGLNVVAYSHSHQDSLDSGVGQSVVSQSQLSTNILNQTNDQTKSFDYSIKYEEADNFDSCTNKIEEFMDIDISQLNF</sequence>
<feature type="region of interest" description="Disordered" evidence="5">
    <location>
        <begin position="195"/>
        <end position="247"/>
    </location>
</feature>
<dbReference type="GO" id="GO:0045944">
    <property type="term" value="P:positive regulation of transcription by RNA polymerase II"/>
    <property type="evidence" value="ECO:0007669"/>
    <property type="project" value="TreeGrafter"/>
</dbReference>
<dbReference type="InterPro" id="IPR001202">
    <property type="entry name" value="WW_dom"/>
</dbReference>
<feature type="compositionally biased region" description="Polar residues" evidence="5">
    <location>
        <begin position="195"/>
        <end position="236"/>
    </location>
</feature>
<accession>A0A0G4CRP6</accession>
<dbReference type="Gene3D" id="2.20.70.10">
    <property type="match status" value="1"/>
</dbReference>
<evidence type="ECO:0000256" key="3">
    <source>
        <dbReference type="ARBA" id="ARBA00022490"/>
    </source>
</evidence>
<dbReference type="GO" id="GO:0003713">
    <property type="term" value="F:transcription coactivator activity"/>
    <property type="evidence" value="ECO:0007669"/>
    <property type="project" value="TreeGrafter"/>
</dbReference>
<dbReference type="GO" id="GO:0005737">
    <property type="term" value="C:cytoplasm"/>
    <property type="evidence" value="ECO:0007669"/>
    <property type="project" value="UniProtKB-SubCell"/>
</dbReference>
<evidence type="ECO:0000313" key="7">
    <source>
        <dbReference type="EMBL" id="BAR80871.1"/>
    </source>
</evidence>
<feature type="domain" description="WW" evidence="6">
    <location>
        <begin position="133"/>
        <end position="166"/>
    </location>
</feature>
<comment type="subcellular location">
    <subcellularLocation>
        <location evidence="2">Cytoplasm</location>
    </subcellularLocation>
    <subcellularLocation>
        <location evidence="1">Nucleus</location>
    </subcellularLocation>
</comment>